<dbReference type="Gene3D" id="3.40.50.1820">
    <property type="entry name" value="alpha/beta hydrolase"/>
    <property type="match status" value="1"/>
</dbReference>
<evidence type="ECO:0000313" key="2">
    <source>
        <dbReference type="EMBL" id="TDX32596.1"/>
    </source>
</evidence>
<keyword evidence="2" id="KW-0378">Hydrolase</keyword>
<dbReference type="AlphaFoldDB" id="A0A4R8G0J3"/>
<protein>
    <submittedName>
        <fullName evidence="2">Alpha/beta hydrolase family protein</fullName>
    </submittedName>
</protein>
<dbReference type="EMBL" id="SOEB01000003">
    <property type="protein sequence ID" value="TDX32596.1"/>
    <property type="molecule type" value="Genomic_DNA"/>
</dbReference>
<reference evidence="2 3" key="1">
    <citation type="submission" date="2019-03" db="EMBL/GenBank/DDBJ databases">
        <title>Genomic Encyclopedia of Type Strains, Phase IV (KMG-IV): sequencing the most valuable type-strain genomes for metagenomic binning, comparative biology and taxonomic classification.</title>
        <authorList>
            <person name="Goeker M."/>
        </authorList>
    </citation>
    <scope>NUCLEOTIDE SEQUENCE [LARGE SCALE GENOMIC DNA]</scope>
    <source>
        <strain evidence="2 3">JA181</strain>
    </source>
</reference>
<dbReference type="InterPro" id="IPR000073">
    <property type="entry name" value="AB_hydrolase_1"/>
</dbReference>
<comment type="caution">
    <text evidence="2">The sequence shown here is derived from an EMBL/GenBank/DDBJ whole genome shotgun (WGS) entry which is preliminary data.</text>
</comment>
<dbReference type="Proteomes" id="UP000295484">
    <property type="component" value="Unassembled WGS sequence"/>
</dbReference>
<sequence length="113" mass="12220">MGAGPPPVKAANWLTHIEHDWKTPIWGACFDEIARRRTFVRSDERGCGLSDWKVEDLSLSAFVEDLEAVVDGMDPGRFPLPGISQGAAVCIEYAARDSDRVSGLVLLGAYASG</sequence>
<organism evidence="2 3">
    <name type="scientific">Rhodovulum visakhapatnamense</name>
    <dbReference type="NCBI Taxonomy" id="364297"/>
    <lineage>
        <taxon>Bacteria</taxon>
        <taxon>Pseudomonadati</taxon>
        <taxon>Pseudomonadota</taxon>
        <taxon>Alphaproteobacteria</taxon>
        <taxon>Rhodobacterales</taxon>
        <taxon>Paracoccaceae</taxon>
        <taxon>Rhodovulum</taxon>
    </lineage>
</organism>
<feature type="domain" description="AB hydrolase-1" evidence="1">
    <location>
        <begin position="31"/>
        <end position="109"/>
    </location>
</feature>
<name>A0A4R8G0J3_9RHOB</name>
<dbReference type="InterPro" id="IPR029058">
    <property type="entry name" value="AB_hydrolase_fold"/>
</dbReference>
<dbReference type="SUPFAM" id="SSF53474">
    <property type="entry name" value="alpha/beta-Hydrolases"/>
    <property type="match status" value="1"/>
</dbReference>
<dbReference type="Pfam" id="PF00561">
    <property type="entry name" value="Abhydrolase_1"/>
    <property type="match status" value="1"/>
</dbReference>
<accession>A0A4R8G0J3</accession>
<proteinExistence type="predicted"/>
<evidence type="ECO:0000313" key="3">
    <source>
        <dbReference type="Proteomes" id="UP000295484"/>
    </source>
</evidence>
<evidence type="ECO:0000259" key="1">
    <source>
        <dbReference type="Pfam" id="PF00561"/>
    </source>
</evidence>
<gene>
    <name evidence="2" type="ORF">EV657_103167</name>
</gene>
<dbReference type="GO" id="GO:0016787">
    <property type="term" value="F:hydrolase activity"/>
    <property type="evidence" value="ECO:0007669"/>
    <property type="project" value="UniProtKB-KW"/>
</dbReference>